<feature type="compositionally biased region" description="Basic residues" evidence="1">
    <location>
        <begin position="27"/>
        <end position="40"/>
    </location>
</feature>
<evidence type="ECO:0000256" key="2">
    <source>
        <dbReference type="SAM" id="Phobius"/>
    </source>
</evidence>
<keyword evidence="2" id="KW-1133">Transmembrane helix</keyword>
<evidence type="ECO:0000256" key="1">
    <source>
        <dbReference type="SAM" id="MobiDB-lite"/>
    </source>
</evidence>
<feature type="transmembrane region" description="Helical" evidence="2">
    <location>
        <begin position="49"/>
        <end position="70"/>
    </location>
</feature>
<dbReference type="AlphaFoldDB" id="A0A0U4FLJ3"/>
<evidence type="ECO:0000313" key="4">
    <source>
        <dbReference type="Proteomes" id="UP000050331"/>
    </source>
</evidence>
<organism evidence="3 4">
    <name type="scientific">Lentibacillus amyloliquefaciens</name>
    <dbReference type="NCBI Taxonomy" id="1472767"/>
    <lineage>
        <taxon>Bacteria</taxon>
        <taxon>Bacillati</taxon>
        <taxon>Bacillota</taxon>
        <taxon>Bacilli</taxon>
        <taxon>Bacillales</taxon>
        <taxon>Bacillaceae</taxon>
        <taxon>Lentibacillus</taxon>
    </lineage>
</organism>
<accession>A0A0U4FLJ3</accession>
<dbReference type="OrthoDB" id="2963178at2"/>
<feature type="region of interest" description="Disordered" evidence="1">
    <location>
        <begin position="1"/>
        <end position="40"/>
    </location>
</feature>
<sequence>MNHNEDELQKELSKMKTSHSLDPQTKKSMKMTIQKHAKRKRKRAKLKRSAIWFSTAAALLIGAGLLFSTINSNQSVMPFEEHNQTEYNDTAEEGKEMPAEGEENEETTESAAENTDPPPFSVSEQGTETQTVMIEGMENETTITNYTLEPYGIQYQIVEFLGNYTIDDQTVRHYSDTDNAWVTLEVVDDASLDDVVSNVQTEYGGDFNYTEEPADTSQDENPYEGIRQHFSDPPQGYYAYQIEENVLVIQYEYVIEVGDGMGPGLQVLRDSITQ</sequence>
<protein>
    <recommendedName>
        <fullName evidence="5">DUF4367 domain-containing protein</fullName>
    </recommendedName>
</protein>
<reference evidence="3 4" key="1">
    <citation type="submission" date="2016-01" db="EMBL/GenBank/DDBJ databases">
        <title>Complete genome sequence of strain Lentibacillus amyloliquefaciens LAM0015T isolated from saline sediment.</title>
        <authorList>
            <person name="Wang J.-L."/>
            <person name="He M.-X."/>
        </authorList>
    </citation>
    <scope>NUCLEOTIDE SEQUENCE [LARGE SCALE GENOMIC DNA]</scope>
    <source>
        <strain evidence="3 4">LAM0015</strain>
    </source>
</reference>
<dbReference type="EMBL" id="CP013862">
    <property type="protein sequence ID" value="ALX49518.1"/>
    <property type="molecule type" value="Genomic_DNA"/>
</dbReference>
<keyword evidence="2" id="KW-0472">Membrane</keyword>
<evidence type="ECO:0000313" key="3">
    <source>
        <dbReference type="EMBL" id="ALX49518.1"/>
    </source>
</evidence>
<name>A0A0U4FLJ3_9BACI</name>
<keyword evidence="4" id="KW-1185">Reference proteome</keyword>
<feature type="compositionally biased region" description="Basic and acidic residues" evidence="1">
    <location>
        <begin position="1"/>
        <end position="14"/>
    </location>
</feature>
<feature type="compositionally biased region" description="Acidic residues" evidence="1">
    <location>
        <begin position="99"/>
        <end position="108"/>
    </location>
</feature>
<evidence type="ECO:0008006" key="5">
    <source>
        <dbReference type="Google" id="ProtNLM"/>
    </source>
</evidence>
<dbReference type="Proteomes" id="UP000050331">
    <property type="component" value="Chromosome"/>
</dbReference>
<keyword evidence="2" id="KW-0812">Transmembrane</keyword>
<gene>
    <name evidence="3" type="ORF">AOX59_13640</name>
</gene>
<proteinExistence type="predicted"/>
<feature type="region of interest" description="Disordered" evidence="1">
    <location>
        <begin position="87"/>
        <end position="127"/>
    </location>
</feature>
<dbReference type="KEGG" id="lao:AOX59_13640"/>
<dbReference type="RefSeq" id="WP_068446369.1">
    <property type="nucleotide sequence ID" value="NZ_CP013862.1"/>
</dbReference>